<name>A0A0H4P856_9BACT</name>
<dbReference type="PATRIC" id="fig|320787.5.peg.1317"/>
<gene>
    <name evidence="1" type="ORF">CA2015_1192</name>
</gene>
<reference evidence="1 2" key="1">
    <citation type="submission" date="2015-07" db="EMBL/GenBank/DDBJ databases">
        <authorList>
            <person name="Kim K.M."/>
        </authorList>
    </citation>
    <scope>NUCLEOTIDE SEQUENCE [LARGE SCALE GENOMIC DNA]</scope>
    <source>
        <strain evidence="1 2">KCTC 12363</strain>
    </source>
</reference>
<dbReference type="AlphaFoldDB" id="A0A0H4P856"/>
<dbReference type="RefSeq" id="WP_048641068.1">
    <property type="nucleotide sequence ID" value="NZ_CAXBGM010000065.1"/>
</dbReference>
<dbReference type="STRING" id="320787.CA2015_1192"/>
<evidence type="ECO:0000313" key="2">
    <source>
        <dbReference type="Proteomes" id="UP000036520"/>
    </source>
</evidence>
<dbReference type="EMBL" id="CP012040">
    <property type="protein sequence ID" value="AKP50641.1"/>
    <property type="molecule type" value="Genomic_DNA"/>
</dbReference>
<evidence type="ECO:0000313" key="1">
    <source>
        <dbReference type="EMBL" id="AKP50641.1"/>
    </source>
</evidence>
<accession>A0A0H4P856</accession>
<dbReference type="KEGG" id="camu:CA2015_1192"/>
<sequence>MKFRLTTNVNQNYLKVKSGFNADLFKALNPPFPPVKLLRFDGSSKGDLVSLELNFIFFKQVWTSEITADHLDRNEYFFVDEGLKLPFFLKKWHHKHRIISDGNDQAKIIDEISFSSPIRLLDYLLYPLLYFQFSMRKPIYKKVFSKEN</sequence>
<dbReference type="OrthoDB" id="838246at2"/>
<dbReference type="Gene3D" id="3.30.530.20">
    <property type="match status" value="1"/>
</dbReference>
<proteinExistence type="predicted"/>
<dbReference type="InterPro" id="IPR023393">
    <property type="entry name" value="START-like_dom_sf"/>
</dbReference>
<evidence type="ECO:0008006" key="3">
    <source>
        <dbReference type="Google" id="ProtNLM"/>
    </source>
</evidence>
<dbReference type="Proteomes" id="UP000036520">
    <property type="component" value="Chromosome"/>
</dbReference>
<keyword evidence="2" id="KW-1185">Reference proteome</keyword>
<organism evidence="1 2">
    <name type="scientific">Cyclobacterium amurskyense</name>
    <dbReference type="NCBI Taxonomy" id="320787"/>
    <lineage>
        <taxon>Bacteria</taxon>
        <taxon>Pseudomonadati</taxon>
        <taxon>Bacteroidota</taxon>
        <taxon>Cytophagia</taxon>
        <taxon>Cytophagales</taxon>
        <taxon>Cyclobacteriaceae</taxon>
        <taxon>Cyclobacterium</taxon>
    </lineage>
</organism>
<protein>
    <recommendedName>
        <fullName evidence="3">Ligand-binding SRPBCC domain-containing protein</fullName>
    </recommendedName>
</protein>